<accession>A0AAV8XWF5</accession>
<dbReference type="EMBL" id="JANEYF010002738">
    <property type="protein sequence ID" value="KAJ8942787.1"/>
    <property type="molecule type" value="Genomic_DNA"/>
</dbReference>
<comment type="caution">
    <text evidence="6">The sequence shown here is derived from an EMBL/GenBank/DDBJ whole genome shotgun (WGS) entry which is preliminary data.</text>
</comment>
<keyword evidence="7" id="KW-1185">Reference proteome</keyword>
<keyword evidence="3" id="KW-0206">Cytoskeleton</keyword>
<name>A0AAV8XWF5_9CUCU</name>
<evidence type="ECO:0000313" key="6">
    <source>
        <dbReference type="EMBL" id="KAJ8942787.1"/>
    </source>
</evidence>
<evidence type="ECO:0000256" key="3">
    <source>
        <dbReference type="ARBA" id="ARBA00023212"/>
    </source>
</evidence>
<evidence type="ECO:0000259" key="4">
    <source>
        <dbReference type="Pfam" id="PF24667"/>
    </source>
</evidence>
<feature type="domain" description="Dynein regulatory complex subunit 7 MORN" evidence="4">
    <location>
        <begin position="60"/>
        <end position="135"/>
    </location>
</feature>
<protein>
    <submittedName>
        <fullName evidence="6">Uncharacterized protein</fullName>
    </submittedName>
</protein>
<dbReference type="InterPro" id="IPR056291">
    <property type="entry name" value="MORN_DRC7"/>
</dbReference>
<sequence length="355" mass="41716">YDLTNTEKWEHLLVGEPLKWRKEKPKDLGDEEEALEMADEKHLDMPLSWSMRINIPHDDGMKVTFFKRTCVEEFAPYVADDGLLTKVTRFGDFECTDILSVEEKYENRRDKLNRSVHDYQTNMVTDTFNAGREDRVVKIPSSEDIATRVFEIVDREIHLKYHYGKGNVTASTRTFIKPPLAEMGEGMVFKPELTYGYQAEIGAKPPRQLALFLLAHEMAFPKLDVSLFNKEQNLDYRLGMLEKEEQQRMYKEKEVEEEIDYLAPYLARMGHPSVLSYQKALDCKYNCLNDFKKLLVERANQTEQLQAKQNWYALNHDNLLAEEESLYFEEINEMIANLRTLEIRLNRHKDLSPLR</sequence>
<dbReference type="Proteomes" id="UP001162156">
    <property type="component" value="Unassembled WGS sequence"/>
</dbReference>
<dbReference type="Pfam" id="PF24667">
    <property type="entry name" value="MORN_DRC7"/>
    <property type="match status" value="1"/>
</dbReference>
<organism evidence="6 7">
    <name type="scientific">Rhamnusium bicolor</name>
    <dbReference type="NCBI Taxonomy" id="1586634"/>
    <lineage>
        <taxon>Eukaryota</taxon>
        <taxon>Metazoa</taxon>
        <taxon>Ecdysozoa</taxon>
        <taxon>Arthropoda</taxon>
        <taxon>Hexapoda</taxon>
        <taxon>Insecta</taxon>
        <taxon>Pterygota</taxon>
        <taxon>Neoptera</taxon>
        <taxon>Endopterygota</taxon>
        <taxon>Coleoptera</taxon>
        <taxon>Polyphaga</taxon>
        <taxon>Cucujiformia</taxon>
        <taxon>Chrysomeloidea</taxon>
        <taxon>Cerambycidae</taxon>
        <taxon>Lepturinae</taxon>
        <taxon>Rhagiini</taxon>
        <taxon>Rhamnusium</taxon>
    </lineage>
</organism>
<feature type="domain" description="Dynein regulatory complex subunit 7 C-terminal" evidence="5">
    <location>
        <begin position="275"/>
        <end position="354"/>
    </location>
</feature>
<dbReference type="InterPro" id="IPR033551">
    <property type="entry name" value="DRC7/lobo"/>
</dbReference>
<comment type="subcellular location">
    <subcellularLocation>
        <location evidence="1">Cytoplasm</location>
        <location evidence="1">Cytoskeleton</location>
    </subcellularLocation>
</comment>
<evidence type="ECO:0000256" key="1">
    <source>
        <dbReference type="ARBA" id="ARBA00004245"/>
    </source>
</evidence>
<dbReference type="GO" id="GO:0005856">
    <property type="term" value="C:cytoskeleton"/>
    <property type="evidence" value="ECO:0007669"/>
    <property type="project" value="UniProtKB-SubCell"/>
</dbReference>
<reference evidence="6" key="1">
    <citation type="journal article" date="2023" name="Insect Mol. Biol.">
        <title>Genome sequencing provides insights into the evolution of gene families encoding plant cell wall-degrading enzymes in longhorned beetles.</title>
        <authorList>
            <person name="Shin N.R."/>
            <person name="Okamura Y."/>
            <person name="Kirsch R."/>
            <person name="Pauchet Y."/>
        </authorList>
    </citation>
    <scope>NUCLEOTIDE SEQUENCE</scope>
    <source>
        <strain evidence="6">RBIC_L_NR</strain>
    </source>
</reference>
<keyword evidence="2" id="KW-0963">Cytoplasm</keyword>
<evidence type="ECO:0000256" key="2">
    <source>
        <dbReference type="ARBA" id="ARBA00022490"/>
    </source>
</evidence>
<evidence type="ECO:0000313" key="7">
    <source>
        <dbReference type="Proteomes" id="UP001162156"/>
    </source>
</evidence>
<dbReference type="PANTHER" id="PTHR35249:SF2">
    <property type="entry name" value="DYNEIN REGULATORY COMPLEX SUBUNIT 7"/>
    <property type="match status" value="1"/>
</dbReference>
<dbReference type="PANTHER" id="PTHR35249">
    <property type="entry name" value="DYNEIN REGULATORY COMPLEX SUBUNIT 7"/>
    <property type="match status" value="1"/>
</dbReference>
<evidence type="ECO:0000259" key="5">
    <source>
        <dbReference type="Pfam" id="PF24671"/>
    </source>
</evidence>
<dbReference type="AlphaFoldDB" id="A0AAV8XWF5"/>
<proteinExistence type="predicted"/>
<gene>
    <name evidence="6" type="ORF">NQ314_009955</name>
</gene>
<dbReference type="Pfam" id="PF24671">
    <property type="entry name" value="DRC7_C"/>
    <property type="match status" value="1"/>
</dbReference>
<dbReference type="InterPro" id="IPR056292">
    <property type="entry name" value="DRC7_C"/>
</dbReference>
<dbReference type="GO" id="GO:0031514">
    <property type="term" value="C:motile cilium"/>
    <property type="evidence" value="ECO:0007669"/>
    <property type="project" value="TreeGrafter"/>
</dbReference>
<feature type="non-terminal residue" evidence="6">
    <location>
        <position position="1"/>
    </location>
</feature>
<dbReference type="GO" id="GO:0030317">
    <property type="term" value="P:flagellated sperm motility"/>
    <property type="evidence" value="ECO:0007669"/>
    <property type="project" value="TreeGrafter"/>
</dbReference>